<dbReference type="NCBIfam" id="TIGR02167">
    <property type="entry name" value="Liste_lipo_26"/>
    <property type="match status" value="3"/>
</dbReference>
<keyword evidence="4" id="KW-1185">Reference proteome</keyword>
<dbReference type="PROSITE" id="PS50994">
    <property type="entry name" value="INTEGRASE"/>
    <property type="match status" value="1"/>
</dbReference>
<comment type="caution">
    <text evidence="3">The sequence shown here is derived from an EMBL/GenBank/DDBJ whole genome shotgun (WGS) entry which is preliminary data.</text>
</comment>
<evidence type="ECO:0000313" key="3">
    <source>
        <dbReference type="EMBL" id="KAG7357775.1"/>
    </source>
</evidence>
<gene>
    <name evidence="3" type="ORF">IV203_014362</name>
</gene>
<dbReference type="InterPro" id="IPR011889">
    <property type="entry name" value="Liste_lipo_26"/>
</dbReference>
<feature type="domain" description="Integrase catalytic" evidence="2">
    <location>
        <begin position="1121"/>
        <end position="1239"/>
    </location>
</feature>
<proteinExistence type="predicted"/>
<feature type="compositionally biased region" description="Acidic residues" evidence="1">
    <location>
        <begin position="1455"/>
        <end position="1466"/>
    </location>
</feature>
<dbReference type="Proteomes" id="UP000693970">
    <property type="component" value="Unassembled WGS sequence"/>
</dbReference>
<dbReference type="PANTHER" id="PTHR11439:SF463">
    <property type="entry name" value="REVERSE TRANSCRIPTASE TY1_COPIA-TYPE DOMAIN-CONTAINING PROTEIN"/>
    <property type="match status" value="1"/>
</dbReference>
<dbReference type="Pfam" id="PF22936">
    <property type="entry name" value="Pol_BBD"/>
    <property type="match status" value="1"/>
</dbReference>
<evidence type="ECO:0000313" key="4">
    <source>
        <dbReference type="Proteomes" id="UP000693970"/>
    </source>
</evidence>
<dbReference type="CDD" id="cd09272">
    <property type="entry name" value="RNase_HI_RT_Ty1"/>
    <property type="match status" value="1"/>
</dbReference>
<feature type="compositionally biased region" description="Polar residues" evidence="1">
    <location>
        <begin position="780"/>
        <end position="790"/>
    </location>
</feature>
<dbReference type="GO" id="GO:0015074">
    <property type="term" value="P:DNA integration"/>
    <property type="evidence" value="ECO:0007669"/>
    <property type="project" value="InterPro"/>
</dbReference>
<reference evidence="3" key="1">
    <citation type="journal article" date="2021" name="Sci. Rep.">
        <title>Diploid genomic architecture of Nitzschia inconspicua, an elite biomass production diatom.</title>
        <authorList>
            <person name="Oliver A."/>
            <person name="Podell S."/>
            <person name="Pinowska A."/>
            <person name="Traller J.C."/>
            <person name="Smith S.R."/>
            <person name="McClure R."/>
            <person name="Beliaev A."/>
            <person name="Bohutskyi P."/>
            <person name="Hill E.A."/>
            <person name="Rabines A."/>
            <person name="Zheng H."/>
            <person name="Allen L.Z."/>
            <person name="Kuo A."/>
            <person name="Grigoriev I.V."/>
            <person name="Allen A.E."/>
            <person name="Hazlebeck D."/>
            <person name="Allen E.E."/>
        </authorList>
    </citation>
    <scope>NUCLEOTIDE SEQUENCE</scope>
    <source>
        <strain evidence="3">Hildebrandi</strain>
    </source>
</reference>
<feature type="region of interest" description="Disordered" evidence="1">
    <location>
        <begin position="753"/>
        <end position="790"/>
    </location>
</feature>
<dbReference type="InterPro" id="IPR054722">
    <property type="entry name" value="PolX-like_BBD"/>
</dbReference>
<feature type="region of interest" description="Disordered" evidence="1">
    <location>
        <begin position="429"/>
        <end position="490"/>
    </location>
</feature>
<evidence type="ECO:0000259" key="2">
    <source>
        <dbReference type="PROSITE" id="PS50994"/>
    </source>
</evidence>
<dbReference type="InterPro" id="IPR001584">
    <property type="entry name" value="Integrase_cat-core"/>
</dbReference>
<feature type="region of interest" description="Disordered" evidence="1">
    <location>
        <begin position="1"/>
        <end position="26"/>
    </location>
</feature>
<organism evidence="3 4">
    <name type="scientific">Nitzschia inconspicua</name>
    <dbReference type="NCBI Taxonomy" id="303405"/>
    <lineage>
        <taxon>Eukaryota</taxon>
        <taxon>Sar</taxon>
        <taxon>Stramenopiles</taxon>
        <taxon>Ochrophyta</taxon>
        <taxon>Bacillariophyta</taxon>
        <taxon>Bacillariophyceae</taxon>
        <taxon>Bacillariophycidae</taxon>
        <taxon>Bacillariales</taxon>
        <taxon>Bacillariaceae</taxon>
        <taxon>Nitzschia</taxon>
    </lineage>
</organism>
<feature type="region of interest" description="Disordered" evidence="1">
    <location>
        <begin position="806"/>
        <end position="884"/>
    </location>
</feature>
<dbReference type="Pfam" id="PF07727">
    <property type="entry name" value="RVT_2"/>
    <property type="match status" value="1"/>
</dbReference>
<feature type="region of interest" description="Disordered" evidence="1">
    <location>
        <begin position="1450"/>
        <end position="1499"/>
    </location>
</feature>
<dbReference type="Pfam" id="PF03382">
    <property type="entry name" value="DUF285"/>
    <property type="match status" value="1"/>
</dbReference>
<feature type="compositionally biased region" description="Basic residues" evidence="1">
    <location>
        <begin position="431"/>
        <end position="454"/>
    </location>
</feature>
<reference evidence="3" key="2">
    <citation type="submission" date="2021-04" db="EMBL/GenBank/DDBJ databases">
        <authorList>
            <person name="Podell S."/>
        </authorList>
    </citation>
    <scope>NUCLEOTIDE SEQUENCE</scope>
    <source>
        <strain evidence="3">Hildebrandi</strain>
    </source>
</reference>
<evidence type="ECO:0000256" key="1">
    <source>
        <dbReference type="SAM" id="MobiDB-lite"/>
    </source>
</evidence>
<dbReference type="EMBL" id="JAGRRH010000014">
    <property type="protein sequence ID" value="KAG7357775.1"/>
    <property type="molecule type" value="Genomic_DNA"/>
</dbReference>
<feature type="compositionally biased region" description="Low complexity" evidence="1">
    <location>
        <begin position="455"/>
        <end position="482"/>
    </location>
</feature>
<sequence>MSSNPTSSLPPSPSRHCNKKQRIDNQPAIEKDTNKTITSLQQINEVTVFTEQTVKQQLMEHDNGRLVLHALSYLNVVTLLQIQVVSKRFKDLCTEAITAKSGKDGPKPLTDATLREALQKFFGITYSRIFSKADMEEIACEYGYPINSWDVSQVTDMSYLFSGKTSFNRYIGSWDTSNVTNMRSMFRDCASFNQDIGQWDVSNVTDMKYMFDGAKHFNQDIGSWVVSNVTGMSEMFQNSIEFNQDIGRWDVSKVTNMNGMFYGAHEFNQDIGRWDVSQVRSMGAMFFRAKEFNQYIGGWDVSNVRDMHEMFASANNFNQDIGQWDTSNVTKMNAMFMGAVCFNQAIGNWDVSKVTAMGQMFAFAKEFNQNIGGWDVSNVRNMIQMFKGALKFNQDLRTWDMACVEYMFSMFDGARAFNGSLRFWGRTDVRSKKKTTKDKKKEKKKKKRNARRKSSSQYDSDSSSSSSSSSSSNSSSSTTSSSDSDDESTVAYNNIGTKANAEMSFSSNPKERKHQTSKVAKVLKRLHESAKQHHLSEYSVTRGTIDKRKSYFRTWIETLKHIFFLDGRYSSLLAKYPLIDCSNISTTSNMALSQFLFTKLEASSRDQVRSCLNDHLDGAELLKYLQQNYGATTIMDCTKALQRLKDTTWEYQDTVDTFSNRFLRRAETYRVTLRSTNSSSKLKLEDVKLLTMYLESLTTTMPSSHPLHQTVQTKFVELESCITAGTAPSFKFIQVMHQMRHLETINLNNTTSTRHSYNKVRPRNQSRPPYVKANAAAESTKPSNQANLVTQSRKFKPVKCWGCGHHHNLRDCPTTSDEQKQALYQQKREEKEQRTNGQPNRSAHQQANKADTPKSEATPTTETSNPKNTVHKVTEMPRRRGTNFAAPVMHFSGTTRTLPHTSTLDREALKEMFTLIRDWLIDSGCTAHMSPVREDFIGDLEPHQTMVEVANGSLVEVQWRGTVKLLLIDKFDPSNQAMVYLQNVLYVPMLSRRLLSVAEWNQCGGQINFLTDKCRVQILDSDDFPIHTINIDPIYAADEINNDRVLTVSAPKATPKKIRIKQELLHQWLGHRTISTLLLADEDDVWADVKLIADGEKFCETCKITTARRANRGSTPLEQLEEVVPGMCIMVDLVKNPVSESITSNSYFPFYLTITDMASRFFVPMGIRKKTSHDVFVALQEWATSYGPGIDYTMHMMRRIHGDYDSAFRSEELRSKAAQFNITISFAAPRHQEQNGIHEANWCNIRNLAFAMMNQACVPKKFFHFAFEHAWKIHAVLPHKALTRADGKVQTPLGVYEGKPVGIESFRVLFCPVVMTYDSINLRSKDATGKQLITSYNRRNNPQRAIRDIHVGLPRHNTGYLVFVPQLNSVLHCNDVYFDENFESTLAYTQSRHRAHLDIVVTDSQPHAYDEFERTGSALWFCNKKSDPFGKFVQNFARADVLEAYDMDFDHPDKDSDDDSDCDDMPDLISRHDDTDNDNDLPDLMFRDDGASDEEEKVNNTVATSSLQTSHPESINITVPTVTNMYDNATDAAISPPQRYPKQIRKRNPKFALNAQEISDQPTIPIPEEFVETVNRAYYMEVVAPMQQLVDMDPTMFLPAPENWKQILKLPPHVMDYWSASLLKELKELIKKETFVLDDPDPTDPIIPVTAKFRVRLTKDGMIEKLKSRIALRGDLMRDNVKIPDTWCPIAGFRAFKIFLATAAYYKKRIYQLDYVAAFLQADVIGRKFTTLPIEWKEMFRSNTEVHKWLGRPLRLTKSLYGDRVANLAWDETQSNWLTSPEIGFQRLPSERSIYVKKTAEGMMMVLNAVDDQLYFATTIEMKDWFEKQTERRFDVQKLGQAKWYLQSRITQLADYSIILDQSRYAALVAGRYLSPVNEDQIPTSIKVKYASPLPSGTVFTKQDCSQLYADVMKIQEEFGFEYAAAVGSLIYLMNTFVKLAFRIRKLAKFMQKPGRKHFEILKHLLHHIQCHRCSAGIKFYSDMKLSPLYQMMIETGNAAHADAPLILFTDSSFQDCPDTTKSTGGYLIFMRGGVVDNSSHLAGVVCHSSCEAECCHATSGLMAAAFIRKVFNEILGFNSDKPLTIPLGIDSQSAMDTANSHKETSRTRHIARRYHYVRFAQMNSETTLFKVDGTRNPSNSMTKVLRSKAWLKCSSVH</sequence>
<dbReference type="InterPro" id="IPR013103">
    <property type="entry name" value="RVT_2"/>
</dbReference>
<dbReference type="PANTHER" id="PTHR11439">
    <property type="entry name" value="GAG-POL-RELATED RETROTRANSPOSON"/>
    <property type="match status" value="1"/>
</dbReference>
<feature type="compositionally biased region" description="Polar residues" evidence="1">
    <location>
        <begin position="835"/>
        <end position="868"/>
    </location>
</feature>
<protein>
    <submittedName>
        <fullName evidence="3">Fibronectin domain containing protein</fullName>
    </submittedName>
</protein>
<dbReference type="InterPro" id="IPR005046">
    <property type="entry name" value="DUF285"/>
</dbReference>
<name>A0A9K3PS34_9STRA</name>
<accession>A0A9K3PS34</accession>